<evidence type="ECO:0000313" key="3">
    <source>
        <dbReference type="Proteomes" id="UP000518266"/>
    </source>
</evidence>
<dbReference type="InterPro" id="IPR040610">
    <property type="entry name" value="SNRNP25_ubiquitin"/>
</dbReference>
<dbReference type="PANTHER" id="PTHR14942:SF0">
    <property type="entry name" value="U11_U12 SMALL NUCLEAR RIBONUCLEOPROTEIN 25 KDA PROTEIN"/>
    <property type="match status" value="1"/>
</dbReference>
<dbReference type="AlphaFoldDB" id="A0A7J5XZQ1"/>
<proteinExistence type="predicted"/>
<dbReference type="GO" id="GO:0000398">
    <property type="term" value="P:mRNA splicing, via spliceosome"/>
    <property type="evidence" value="ECO:0007669"/>
    <property type="project" value="InterPro"/>
</dbReference>
<feature type="domain" description="SNRNP25 ubiquitin-like" evidence="1">
    <location>
        <begin position="50"/>
        <end position="81"/>
    </location>
</feature>
<dbReference type="GO" id="GO:0005689">
    <property type="term" value="C:U12-type spliceosomal complex"/>
    <property type="evidence" value="ECO:0007669"/>
    <property type="project" value="TreeGrafter"/>
</dbReference>
<dbReference type="Proteomes" id="UP000518266">
    <property type="component" value="Unassembled WGS sequence"/>
</dbReference>
<dbReference type="OrthoDB" id="72819at2759"/>
<dbReference type="InterPro" id="IPR029071">
    <property type="entry name" value="Ubiquitin-like_domsf"/>
</dbReference>
<evidence type="ECO:0000259" key="1">
    <source>
        <dbReference type="Pfam" id="PF18036"/>
    </source>
</evidence>
<name>A0A7J5XZQ1_DISMA</name>
<protein>
    <recommendedName>
        <fullName evidence="1">SNRNP25 ubiquitin-like domain-containing protein</fullName>
    </recommendedName>
</protein>
<accession>A0A7J5XZQ1</accession>
<dbReference type="SUPFAM" id="SSF54236">
    <property type="entry name" value="Ubiquitin-like"/>
    <property type="match status" value="1"/>
</dbReference>
<dbReference type="PANTHER" id="PTHR14942">
    <property type="entry name" value="U11/U12 SMALL NUCLEAR RIBONUCLEOPROTEIN 25 KDA PROTEIN"/>
    <property type="match status" value="1"/>
</dbReference>
<sequence length="92" mass="10136">MLSLQLRVEDELDHIVMSNSEGKALLIDLFPKVNLEEVNSQIALEYGQAMTVRVLKTDGEIMPIVVVQNATVLDLKKAIADSWGGNNNVKAE</sequence>
<dbReference type="EMBL" id="JAAKFY010000019">
    <property type="protein sequence ID" value="KAF3842560.1"/>
    <property type="molecule type" value="Genomic_DNA"/>
</dbReference>
<organism evidence="2 3">
    <name type="scientific">Dissostichus mawsoni</name>
    <name type="common">Antarctic cod</name>
    <dbReference type="NCBI Taxonomy" id="36200"/>
    <lineage>
        <taxon>Eukaryota</taxon>
        <taxon>Metazoa</taxon>
        <taxon>Chordata</taxon>
        <taxon>Craniata</taxon>
        <taxon>Vertebrata</taxon>
        <taxon>Euteleostomi</taxon>
        <taxon>Actinopterygii</taxon>
        <taxon>Neopterygii</taxon>
        <taxon>Teleostei</taxon>
        <taxon>Neoteleostei</taxon>
        <taxon>Acanthomorphata</taxon>
        <taxon>Eupercaria</taxon>
        <taxon>Perciformes</taxon>
        <taxon>Notothenioidei</taxon>
        <taxon>Nototheniidae</taxon>
        <taxon>Dissostichus</taxon>
    </lineage>
</organism>
<gene>
    <name evidence="2" type="ORF">F7725_024511</name>
</gene>
<reference evidence="2 3" key="1">
    <citation type="submission" date="2020-03" db="EMBL/GenBank/DDBJ databases">
        <title>Dissostichus mawsoni Genome sequencing and assembly.</title>
        <authorList>
            <person name="Park H."/>
        </authorList>
    </citation>
    <scope>NUCLEOTIDE SEQUENCE [LARGE SCALE GENOMIC DNA]</scope>
    <source>
        <strain evidence="2">DM0001</strain>
        <tissue evidence="2">Muscle</tissue>
    </source>
</reference>
<dbReference type="InterPro" id="IPR039690">
    <property type="entry name" value="SNRNP25"/>
</dbReference>
<evidence type="ECO:0000313" key="2">
    <source>
        <dbReference type="EMBL" id="KAF3842560.1"/>
    </source>
</evidence>
<comment type="caution">
    <text evidence="2">The sequence shown here is derived from an EMBL/GenBank/DDBJ whole genome shotgun (WGS) entry which is preliminary data.</text>
</comment>
<dbReference type="Pfam" id="PF18036">
    <property type="entry name" value="Ubiquitin_4"/>
    <property type="match status" value="1"/>
</dbReference>
<keyword evidence="3" id="KW-1185">Reference proteome</keyword>
<dbReference type="Gene3D" id="3.10.20.90">
    <property type="entry name" value="Phosphatidylinositol 3-kinase Catalytic Subunit, Chain A, domain 1"/>
    <property type="match status" value="1"/>
</dbReference>